<organism evidence="3 4">
    <name type="scientific">Corynebacterium marinum DSM 44953</name>
    <dbReference type="NCBI Taxonomy" id="1224162"/>
    <lineage>
        <taxon>Bacteria</taxon>
        <taxon>Bacillati</taxon>
        <taxon>Actinomycetota</taxon>
        <taxon>Actinomycetes</taxon>
        <taxon>Mycobacteriales</taxon>
        <taxon>Corynebacteriaceae</taxon>
        <taxon>Corynebacterium</taxon>
    </lineage>
</organism>
<feature type="coiled-coil region" evidence="1">
    <location>
        <begin position="370"/>
        <end position="423"/>
    </location>
</feature>
<dbReference type="OrthoDB" id="5422202at2"/>
<dbReference type="EMBL" id="CP007790">
    <property type="protein sequence ID" value="AJK69083.1"/>
    <property type="molecule type" value="Genomic_DNA"/>
</dbReference>
<name>A0A0B6TMA6_9CORY</name>
<feature type="compositionally biased region" description="Basic and acidic residues" evidence="2">
    <location>
        <begin position="47"/>
        <end position="56"/>
    </location>
</feature>
<dbReference type="RefSeq" id="WP_042621604.1">
    <property type="nucleotide sequence ID" value="NZ_CP007790.1"/>
</dbReference>
<keyword evidence="4" id="KW-1185">Reference proteome</keyword>
<evidence type="ECO:0000256" key="2">
    <source>
        <dbReference type="SAM" id="MobiDB-lite"/>
    </source>
</evidence>
<evidence type="ECO:0000313" key="3">
    <source>
        <dbReference type="EMBL" id="AJK69083.1"/>
    </source>
</evidence>
<dbReference type="Pfam" id="PF03993">
    <property type="entry name" value="DUF349"/>
    <property type="match status" value="3"/>
</dbReference>
<gene>
    <name evidence="3" type="ORF">B840_07425</name>
</gene>
<proteinExistence type="predicted"/>
<dbReference type="HOGENOM" id="CLU_024630_1_0_11"/>
<evidence type="ECO:0000313" key="4">
    <source>
        <dbReference type="Proteomes" id="UP000031928"/>
    </source>
</evidence>
<keyword evidence="1" id="KW-0175">Coiled coil</keyword>
<accession>A0A0B6TMA6</accession>
<evidence type="ECO:0000256" key="1">
    <source>
        <dbReference type="SAM" id="Coils"/>
    </source>
</evidence>
<evidence type="ECO:0008006" key="5">
    <source>
        <dbReference type="Google" id="ProtNLM"/>
    </source>
</evidence>
<reference evidence="3 4" key="1">
    <citation type="submission" date="2014-05" db="EMBL/GenBank/DDBJ databases">
        <title>Complete genome sequence of Corynebacterium marinum DSM 44953.</title>
        <authorList>
            <person name="Schaffert L."/>
            <person name="Albersmeier A."/>
            <person name="Kalinowski J."/>
            <person name="Ruckert C."/>
        </authorList>
    </citation>
    <scope>NUCLEOTIDE SEQUENCE [LARGE SCALE GENOMIC DNA]</scope>
    <source>
        <strain evidence="3 4">DSM 44953</strain>
    </source>
</reference>
<dbReference type="AlphaFoldDB" id="A0A0B6TMA6"/>
<feature type="compositionally biased region" description="Low complexity" evidence="2">
    <location>
        <begin position="28"/>
        <end position="46"/>
    </location>
</feature>
<dbReference type="KEGG" id="cmq:B840_07425"/>
<dbReference type="STRING" id="1224162.B840_07425"/>
<dbReference type="InterPro" id="IPR007139">
    <property type="entry name" value="DUF349"/>
</dbReference>
<feature type="compositionally biased region" description="Pro residues" evidence="2">
    <location>
        <begin position="1"/>
        <end position="26"/>
    </location>
</feature>
<feature type="region of interest" description="Disordered" evidence="2">
    <location>
        <begin position="1"/>
        <end position="56"/>
    </location>
</feature>
<dbReference type="Proteomes" id="UP000031928">
    <property type="component" value="Chromosome"/>
</dbReference>
<protein>
    <recommendedName>
        <fullName evidence="5">DNA repair ATPase</fullName>
    </recommendedName>
</protein>
<sequence length="453" mass="50388">MTNSPTPSPTPGPKPGARPGPKPGPLPGAGSRPTPSPRPAAAVVRPVKNDPAKWGRVDADGTAYVKTADGEREIGSWQAGTPEEGLAHYGTRFEDLATEVELLEARLTAHPDSANTIKETAAQLRATLPTAAVIGDLDALDKRLATIMEHSEAAGEQAREDRARRREESIARKEALAGEAEELAETSTDWKTAGDRMRDILEEWKTIRGIDRKTDDTLWKRYSRARDSFNRRRGSHFAELDRGRIAARRAKEALVERAEALKNSTDWNETARAFRDLMKEWKAAGRAPREVDDSLWDAFRGAQDHFFNARNSVTAERDKEFEANATAKDELLAEYDSQIDPAKGIDTARAKLRELQEKWEQIGFVPRGQVREYEDKIGAVEKRVSDAEESQWRRTDPEAQARANQFLVKVEEFTAQAEAAEAKGNATKAAKLREQAAQWQEWADTAAKAVEDL</sequence>